<dbReference type="InterPro" id="IPR036969">
    <property type="entry name" value="Citrate_synthase_sf"/>
</dbReference>
<accession>A0A800MXQ8</accession>
<dbReference type="InterPro" id="IPR016143">
    <property type="entry name" value="Citrate_synth-like_sm_a-sub"/>
</dbReference>
<comment type="pathway">
    <text evidence="1">Carbohydrate metabolism; tricarboxylic acid cycle; isocitrate from oxaloacetate: step 1/2.</text>
</comment>
<evidence type="ECO:0000313" key="9">
    <source>
        <dbReference type="EMBL" id="KAF0824412.1"/>
    </source>
</evidence>
<evidence type="ECO:0000256" key="4">
    <source>
        <dbReference type="ARBA" id="ARBA00022679"/>
    </source>
</evidence>
<protein>
    <recommendedName>
        <fullName evidence="6">Citrate synthase</fullName>
    </recommendedName>
</protein>
<dbReference type="GO" id="GO:0006099">
    <property type="term" value="P:tricarboxylic acid cycle"/>
    <property type="evidence" value="ECO:0007669"/>
    <property type="project" value="UniProtKB-UniPathway"/>
</dbReference>
<dbReference type="NCBIfam" id="NF010637">
    <property type="entry name" value="PRK14034.1"/>
    <property type="match status" value="1"/>
</dbReference>
<comment type="catalytic activity">
    <reaction evidence="5">
        <text>oxaloacetate + acetyl-CoA + H2O = citrate + CoA + H(+)</text>
        <dbReference type="Rhea" id="RHEA:16845"/>
        <dbReference type="ChEBI" id="CHEBI:15377"/>
        <dbReference type="ChEBI" id="CHEBI:15378"/>
        <dbReference type="ChEBI" id="CHEBI:16452"/>
        <dbReference type="ChEBI" id="CHEBI:16947"/>
        <dbReference type="ChEBI" id="CHEBI:57287"/>
        <dbReference type="ChEBI" id="CHEBI:57288"/>
        <dbReference type="EC" id="2.3.3.16"/>
    </reaction>
</comment>
<evidence type="ECO:0000256" key="6">
    <source>
        <dbReference type="PIRNR" id="PIRNR001369"/>
    </source>
</evidence>
<dbReference type="InterPro" id="IPR016142">
    <property type="entry name" value="Citrate_synth-like_lrg_a-sub"/>
</dbReference>
<dbReference type="FunFam" id="1.10.230.10:FF:000003">
    <property type="entry name" value="Citrate synthase"/>
    <property type="match status" value="1"/>
</dbReference>
<organism evidence="9 10">
    <name type="scientific">Cytobacillus firmus</name>
    <name type="common">Bacillus firmus</name>
    <dbReference type="NCBI Taxonomy" id="1399"/>
    <lineage>
        <taxon>Bacteria</taxon>
        <taxon>Bacillati</taxon>
        <taxon>Bacillota</taxon>
        <taxon>Bacilli</taxon>
        <taxon>Bacillales</taxon>
        <taxon>Bacillaceae</taxon>
        <taxon>Cytobacillus</taxon>
    </lineage>
</organism>
<feature type="active site" evidence="7">
    <location>
        <position position="329"/>
    </location>
</feature>
<evidence type="ECO:0000256" key="7">
    <source>
        <dbReference type="PIRSR" id="PIRSR001369-1"/>
    </source>
</evidence>
<evidence type="ECO:0000256" key="8">
    <source>
        <dbReference type="RuleBase" id="RU003406"/>
    </source>
</evidence>
<evidence type="ECO:0000256" key="5">
    <source>
        <dbReference type="ARBA" id="ARBA00049288"/>
    </source>
</evidence>
<evidence type="ECO:0000256" key="3">
    <source>
        <dbReference type="ARBA" id="ARBA00022532"/>
    </source>
</evidence>
<dbReference type="Gene3D" id="1.10.580.10">
    <property type="entry name" value="Citrate Synthase, domain 1"/>
    <property type="match status" value="1"/>
</dbReference>
<dbReference type="EMBL" id="VDEM01000015">
    <property type="protein sequence ID" value="KAF0824412.1"/>
    <property type="molecule type" value="Genomic_DNA"/>
</dbReference>
<keyword evidence="9" id="KW-0012">Acyltransferase</keyword>
<dbReference type="InterPro" id="IPR019810">
    <property type="entry name" value="Citrate_synthase_AS"/>
</dbReference>
<dbReference type="Proteomes" id="UP000465778">
    <property type="component" value="Unassembled WGS sequence"/>
</dbReference>
<dbReference type="InterPro" id="IPR002020">
    <property type="entry name" value="Citrate_synthase"/>
</dbReference>
<evidence type="ECO:0000256" key="1">
    <source>
        <dbReference type="ARBA" id="ARBA00004751"/>
    </source>
</evidence>
<name>A0A800MXQ8_CYTFI</name>
<dbReference type="AlphaFoldDB" id="A0A800MXQ8"/>
<evidence type="ECO:0000256" key="2">
    <source>
        <dbReference type="ARBA" id="ARBA00010566"/>
    </source>
</evidence>
<dbReference type="PANTHER" id="PTHR11739">
    <property type="entry name" value="CITRATE SYNTHASE"/>
    <property type="match status" value="1"/>
</dbReference>
<dbReference type="NCBIfam" id="TIGR01800">
    <property type="entry name" value="cit_synth_II"/>
    <property type="match status" value="1"/>
</dbReference>
<sequence>MFNVQTKMGMGKSYYVKERFGMTVTRGLEGVVATTSSISSIIDDTLTYAGYNIDDLAENASFEEVIYLLWHRKLPAQSQLDELKSQLAANYSLPEEVLNHFKTYPIDKVHPMAALRSAVSLLGLYDEEADQMDEEANYKKAIRLQAKMPAIVTAFARVRKGLEPIAPRTDLGFAANFLYMLTGKEPEPIAIEAFNKALVLHADHELNASTFTARVCVATLSDIYSGITAAIGALKGPLHGGANEAVMKMLTEISTLENVEPFIREKLEKKEKIMGFGHRVYRQGDPRAKHLREMSKKLTELTGEPHWYEMSTQIEAIVTGEKKLPPNVDFYSASVYHSLGIDHDLFTPIFAVSRVSGWLAHILEQYENNRLIRPRADYTGPGMQKYVPVEQRGL</sequence>
<dbReference type="InterPro" id="IPR024176">
    <property type="entry name" value="Citrate_synthase_bac-typ"/>
</dbReference>
<dbReference type="GO" id="GO:0036440">
    <property type="term" value="F:citrate synthase activity"/>
    <property type="evidence" value="ECO:0007669"/>
    <property type="project" value="UniProtKB-EC"/>
</dbReference>
<gene>
    <name evidence="9" type="ORF">KIS1582_1771</name>
</gene>
<dbReference type="CDD" id="cd06110">
    <property type="entry name" value="BSuCS-II_like"/>
    <property type="match status" value="1"/>
</dbReference>
<dbReference type="PIRSF" id="PIRSF001369">
    <property type="entry name" value="Citrate_synth"/>
    <property type="match status" value="1"/>
</dbReference>
<dbReference type="GO" id="GO:0005829">
    <property type="term" value="C:cytosol"/>
    <property type="evidence" value="ECO:0007669"/>
    <property type="project" value="TreeGrafter"/>
</dbReference>
<evidence type="ECO:0000313" key="10">
    <source>
        <dbReference type="Proteomes" id="UP000465778"/>
    </source>
</evidence>
<comment type="caution">
    <text evidence="9">The sequence shown here is derived from an EMBL/GenBank/DDBJ whole genome shotgun (WGS) entry which is preliminary data.</text>
</comment>
<dbReference type="UniPathway" id="UPA00223"/>
<reference evidence="9 10" key="1">
    <citation type="journal article" date="2020" name="G3 (Bethesda)">
        <title>Whole Genome Sequencing and Comparative Genomics of Two Nematicidal Bacillus Strains Reveals a Wide Range of Possible Virulence Factors.</title>
        <authorList>
            <person name="Susic N."/>
            <person name="Janezic S."/>
            <person name="Rupnik M."/>
            <person name="Geric Stare B."/>
        </authorList>
    </citation>
    <scope>NUCLEOTIDE SEQUENCE [LARGE SCALE GENOMIC DNA]</scope>
    <source>
        <strain evidence="9 10">I-1582</strain>
    </source>
</reference>
<comment type="similarity">
    <text evidence="2 6 8">Belongs to the citrate synthase family.</text>
</comment>
<keyword evidence="4 6" id="KW-0808">Transferase</keyword>
<dbReference type="PANTHER" id="PTHR11739:SF4">
    <property type="entry name" value="CITRATE SYNTHASE, PEROXISOMAL"/>
    <property type="match status" value="1"/>
</dbReference>
<dbReference type="Pfam" id="PF00285">
    <property type="entry name" value="Citrate_synt"/>
    <property type="match status" value="1"/>
</dbReference>
<dbReference type="GO" id="GO:0005975">
    <property type="term" value="P:carbohydrate metabolic process"/>
    <property type="evidence" value="ECO:0007669"/>
    <property type="project" value="TreeGrafter"/>
</dbReference>
<proteinExistence type="inferred from homology"/>
<dbReference type="Gene3D" id="1.10.230.10">
    <property type="entry name" value="Cytochrome P450-Terp, domain 2"/>
    <property type="match status" value="1"/>
</dbReference>
<dbReference type="NCBIfam" id="NF010638">
    <property type="entry name" value="PRK14035.1"/>
    <property type="match status" value="1"/>
</dbReference>
<dbReference type="PROSITE" id="PS00480">
    <property type="entry name" value="CITRATE_SYNTHASE"/>
    <property type="match status" value="1"/>
</dbReference>
<dbReference type="PRINTS" id="PR00143">
    <property type="entry name" value="CITRTSNTHASE"/>
</dbReference>
<dbReference type="SUPFAM" id="SSF48256">
    <property type="entry name" value="Citrate synthase"/>
    <property type="match status" value="1"/>
</dbReference>
<feature type="active site" evidence="7">
    <location>
        <position position="278"/>
    </location>
</feature>
<keyword evidence="3" id="KW-0816">Tricarboxylic acid cycle</keyword>
<dbReference type="InterPro" id="IPR011278">
    <property type="entry name" value="2-MeCitrate/Citrate_synth_II"/>
</dbReference>